<dbReference type="Gene3D" id="3.40.50.720">
    <property type="entry name" value="NAD(P)-binding Rossmann-like Domain"/>
    <property type="match status" value="2"/>
</dbReference>
<sequence>MDDHRPSGPADWPADLCAWAGGLALAITIAPAPPSLFAVGTAIVVAAALHTVIAWPIHLYRRRYGRGTLPELRVLALTVAATGALLWLLAEVPAAVAVVGAMTALLAMVTGRAAGRLRRERRLRVSPGPAVPVLIFGAGAAGHRLLRSMAHDPHCRYRPVGIVDDDPAKRNLRIEGVAVLGGRSSLTAAIERTGAQVVIFAIRAGDGVLLREVRAATTAAGRALKVLPSINESLDGPVGVAEVRDVRLSDLLGRRQIDTDLGAIGDYLTGRRVLVTGAGGSIGSELCRQLHRFGPAELMMLDRDESALHAVQLSIHGRALLDSPELILADLRDAASITAVFAARRPEVVFHAAALKHLTLLERHPAEAVQTNVLGTLNVLSAAASVGVERFVNISTDKAANPVSVLGFSKRVTERLTAHRSTVAAGTYLNVRFGNVLGSRGSVVTAFQSQIAAGGPVTVTDPEVTRFFMTVQEAVQLVIQAAALGAGGEALVLDMGSPVRIDELAHQLAAQAERPVDFVYTGLRPGEKLHEELFGDGETDLRPLHPLISHVTVPPLDPALALALDVRAAPGALVGQLADLCVVPHLPLIIAVPSLSAARTS</sequence>
<protein>
    <submittedName>
        <fullName evidence="4">dTDP-glucose 4,6-dehydratase</fullName>
    </submittedName>
</protein>
<dbReference type="AlphaFoldDB" id="A0A919UCJ7"/>
<keyword evidence="2" id="KW-1133">Transmembrane helix</keyword>
<dbReference type="CDD" id="cd05237">
    <property type="entry name" value="UDP_invert_4-6DH_SDR_e"/>
    <property type="match status" value="1"/>
</dbReference>
<dbReference type="Proteomes" id="UP000660611">
    <property type="component" value="Unassembled WGS sequence"/>
</dbReference>
<evidence type="ECO:0000256" key="1">
    <source>
        <dbReference type="ARBA" id="ARBA00007430"/>
    </source>
</evidence>
<dbReference type="PANTHER" id="PTHR43318:SF1">
    <property type="entry name" value="POLYSACCHARIDE BIOSYNTHESIS PROTEIN EPSC-RELATED"/>
    <property type="match status" value="1"/>
</dbReference>
<comment type="similarity">
    <text evidence="1">Belongs to the polysaccharide synthase family.</text>
</comment>
<dbReference type="InterPro" id="IPR051203">
    <property type="entry name" value="Polysaccharide_Synthase-Rel"/>
</dbReference>
<gene>
    <name evidence="4" type="ORF">Dsi01nite_049120</name>
</gene>
<proteinExistence type="inferred from homology"/>
<reference evidence="4" key="1">
    <citation type="submission" date="2021-01" db="EMBL/GenBank/DDBJ databases">
        <title>Whole genome shotgun sequence of Dactylosporangium siamense NBRC 106093.</title>
        <authorList>
            <person name="Komaki H."/>
            <person name="Tamura T."/>
        </authorList>
    </citation>
    <scope>NUCLEOTIDE SEQUENCE</scope>
    <source>
        <strain evidence="4">NBRC 106093</strain>
    </source>
</reference>
<keyword evidence="2" id="KW-0472">Membrane</keyword>
<comment type="caution">
    <text evidence="4">The sequence shown here is derived from an EMBL/GenBank/DDBJ whole genome shotgun (WGS) entry which is preliminary data.</text>
</comment>
<evidence type="ECO:0000259" key="3">
    <source>
        <dbReference type="Pfam" id="PF02719"/>
    </source>
</evidence>
<dbReference type="PANTHER" id="PTHR43318">
    <property type="entry name" value="UDP-N-ACETYLGLUCOSAMINE 4,6-DEHYDRATASE"/>
    <property type="match status" value="1"/>
</dbReference>
<feature type="domain" description="Polysaccharide biosynthesis protein CapD-like" evidence="3">
    <location>
        <begin position="273"/>
        <end position="545"/>
    </location>
</feature>
<evidence type="ECO:0000313" key="4">
    <source>
        <dbReference type="EMBL" id="GIG46871.1"/>
    </source>
</evidence>
<dbReference type="InterPro" id="IPR036291">
    <property type="entry name" value="NAD(P)-bd_dom_sf"/>
</dbReference>
<feature type="transmembrane region" description="Helical" evidence="2">
    <location>
        <begin position="36"/>
        <end position="60"/>
    </location>
</feature>
<feature type="transmembrane region" description="Helical" evidence="2">
    <location>
        <begin position="96"/>
        <end position="114"/>
    </location>
</feature>
<dbReference type="InterPro" id="IPR003869">
    <property type="entry name" value="Polysac_CapD-like"/>
</dbReference>
<dbReference type="Pfam" id="PF13727">
    <property type="entry name" value="CoA_binding_3"/>
    <property type="match status" value="1"/>
</dbReference>
<keyword evidence="5" id="KW-1185">Reference proteome</keyword>
<name>A0A919UCJ7_9ACTN</name>
<dbReference type="Pfam" id="PF02719">
    <property type="entry name" value="Polysacc_synt_2"/>
    <property type="match status" value="1"/>
</dbReference>
<dbReference type="EMBL" id="BONQ01000077">
    <property type="protein sequence ID" value="GIG46871.1"/>
    <property type="molecule type" value="Genomic_DNA"/>
</dbReference>
<evidence type="ECO:0000256" key="2">
    <source>
        <dbReference type="SAM" id="Phobius"/>
    </source>
</evidence>
<keyword evidence="2" id="KW-0812">Transmembrane</keyword>
<evidence type="ECO:0000313" key="5">
    <source>
        <dbReference type="Proteomes" id="UP000660611"/>
    </source>
</evidence>
<dbReference type="SUPFAM" id="SSF51735">
    <property type="entry name" value="NAD(P)-binding Rossmann-fold domains"/>
    <property type="match status" value="2"/>
</dbReference>
<organism evidence="4 5">
    <name type="scientific">Dactylosporangium siamense</name>
    <dbReference type="NCBI Taxonomy" id="685454"/>
    <lineage>
        <taxon>Bacteria</taxon>
        <taxon>Bacillati</taxon>
        <taxon>Actinomycetota</taxon>
        <taxon>Actinomycetes</taxon>
        <taxon>Micromonosporales</taxon>
        <taxon>Micromonosporaceae</taxon>
        <taxon>Dactylosporangium</taxon>
    </lineage>
</organism>
<accession>A0A919UCJ7</accession>
<feature type="transmembrane region" description="Helical" evidence="2">
    <location>
        <begin position="72"/>
        <end position="90"/>
    </location>
</feature>
<dbReference type="RefSeq" id="WP_203848622.1">
    <property type="nucleotide sequence ID" value="NZ_BAAAVW010000016.1"/>
</dbReference>